<feature type="signal peptide" evidence="1">
    <location>
        <begin position="1"/>
        <end position="19"/>
    </location>
</feature>
<dbReference type="AlphaFoldDB" id="A0A5N0TCU2"/>
<dbReference type="Proteomes" id="UP000325372">
    <property type="component" value="Unassembled WGS sequence"/>
</dbReference>
<dbReference type="InterPro" id="IPR032710">
    <property type="entry name" value="NTF2-like_dom_sf"/>
</dbReference>
<organism evidence="3 4">
    <name type="scientific">Marinihelvus fidelis</name>
    <dbReference type="NCBI Taxonomy" id="2613842"/>
    <lineage>
        <taxon>Bacteria</taxon>
        <taxon>Pseudomonadati</taxon>
        <taxon>Pseudomonadota</taxon>
        <taxon>Gammaproteobacteria</taxon>
        <taxon>Chromatiales</taxon>
        <taxon>Wenzhouxiangellaceae</taxon>
        <taxon>Marinihelvus</taxon>
    </lineage>
</organism>
<comment type="caution">
    <text evidence="3">The sequence shown here is derived from an EMBL/GenBank/DDBJ whole genome shotgun (WGS) entry which is preliminary data.</text>
</comment>
<evidence type="ECO:0000313" key="4">
    <source>
        <dbReference type="Proteomes" id="UP000325372"/>
    </source>
</evidence>
<evidence type="ECO:0000256" key="1">
    <source>
        <dbReference type="SAM" id="SignalP"/>
    </source>
</evidence>
<evidence type="ECO:0000259" key="2">
    <source>
        <dbReference type="Pfam" id="PF14534"/>
    </source>
</evidence>
<reference evidence="3 4" key="1">
    <citation type="submission" date="2019-09" db="EMBL/GenBank/DDBJ databases">
        <title>Wenzhouxiangella sp. Genome sequencing and assembly.</title>
        <authorList>
            <person name="Zhang R."/>
        </authorList>
    </citation>
    <scope>NUCLEOTIDE SEQUENCE [LARGE SCALE GENOMIC DNA]</scope>
    <source>
        <strain evidence="3 4">W260</strain>
    </source>
</reference>
<keyword evidence="4" id="KW-1185">Reference proteome</keyword>
<keyword evidence="1" id="KW-0732">Signal</keyword>
<dbReference type="SUPFAM" id="SSF54427">
    <property type="entry name" value="NTF2-like"/>
    <property type="match status" value="1"/>
</dbReference>
<dbReference type="InterPro" id="IPR027843">
    <property type="entry name" value="DUF4440"/>
</dbReference>
<feature type="chain" id="PRO_5024364671" evidence="1">
    <location>
        <begin position="20"/>
        <end position="157"/>
    </location>
</feature>
<gene>
    <name evidence="3" type="ORF">F3N42_05090</name>
</gene>
<feature type="domain" description="DUF4440" evidence="2">
    <location>
        <begin position="47"/>
        <end position="145"/>
    </location>
</feature>
<proteinExistence type="predicted"/>
<name>A0A5N0TCU2_9GAMM</name>
<dbReference type="Pfam" id="PF14534">
    <property type="entry name" value="DUF4440"/>
    <property type="match status" value="1"/>
</dbReference>
<sequence>MMPAIVLATTLAWLAPAVADDVPNDVPATPSAEAIVDLLEDFLANVDEAATHDRFWAEDLVYTSSDGTRRGKAEIMAGFDEPAADEPGPEVTYSGRDIRIREYGNTATVAFRLVANVAARGDAPARELAYFNTGTFVQRDGQWQVVAWQATRIPGSD</sequence>
<protein>
    <submittedName>
        <fullName evidence="3">Nuclear transport factor 2 family protein</fullName>
    </submittedName>
</protein>
<dbReference type="Gene3D" id="3.10.450.50">
    <property type="match status" value="1"/>
</dbReference>
<dbReference type="EMBL" id="VYXP01000003">
    <property type="protein sequence ID" value="KAA9132825.1"/>
    <property type="molecule type" value="Genomic_DNA"/>
</dbReference>
<accession>A0A5N0TCU2</accession>
<evidence type="ECO:0000313" key="3">
    <source>
        <dbReference type="EMBL" id="KAA9132825.1"/>
    </source>
</evidence>